<dbReference type="InterPro" id="IPR011705">
    <property type="entry name" value="BACK"/>
</dbReference>
<dbReference type="PANTHER" id="PTHR45774">
    <property type="entry name" value="BTB/POZ DOMAIN-CONTAINING"/>
    <property type="match status" value="1"/>
</dbReference>
<dbReference type="Gene3D" id="1.25.40.420">
    <property type="match status" value="1"/>
</dbReference>
<organism evidence="4 5">
    <name type="scientific">Bemisia tabaci</name>
    <name type="common">Sweetpotato whitefly</name>
    <name type="synonym">Aleurodes tabaci</name>
    <dbReference type="NCBI Taxonomy" id="7038"/>
    <lineage>
        <taxon>Eukaryota</taxon>
        <taxon>Metazoa</taxon>
        <taxon>Ecdysozoa</taxon>
        <taxon>Arthropoda</taxon>
        <taxon>Hexapoda</taxon>
        <taxon>Insecta</taxon>
        <taxon>Pterygota</taxon>
        <taxon>Neoptera</taxon>
        <taxon>Paraneoptera</taxon>
        <taxon>Hemiptera</taxon>
        <taxon>Sternorrhyncha</taxon>
        <taxon>Aleyrodoidea</taxon>
        <taxon>Aleyrodidae</taxon>
        <taxon>Aleyrodinae</taxon>
        <taxon>Bemisia</taxon>
    </lineage>
</organism>
<dbReference type="Pfam" id="PF07707">
    <property type="entry name" value="BACK"/>
    <property type="match status" value="1"/>
</dbReference>
<comment type="subcellular location">
    <subcellularLocation>
        <location evidence="1">Cytoplasm</location>
    </subcellularLocation>
</comment>
<dbReference type="GO" id="GO:0005829">
    <property type="term" value="C:cytosol"/>
    <property type="evidence" value="ECO:0007669"/>
    <property type="project" value="TreeGrafter"/>
</dbReference>
<dbReference type="InterPro" id="IPR038648">
    <property type="entry name" value="PHR_sf"/>
</dbReference>
<dbReference type="Proteomes" id="UP001152759">
    <property type="component" value="Chromosome 1"/>
</dbReference>
<proteinExistence type="predicted"/>
<dbReference type="InterPro" id="IPR012983">
    <property type="entry name" value="PHR"/>
</dbReference>
<dbReference type="SUPFAM" id="SSF54695">
    <property type="entry name" value="POZ domain"/>
    <property type="match status" value="1"/>
</dbReference>
<dbReference type="GO" id="GO:0022008">
    <property type="term" value="P:neurogenesis"/>
    <property type="evidence" value="ECO:0007669"/>
    <property type="project" value="TreeGrafter"/>
</dbReference>
<dbReference type="InterPro" id="IPR011333">
    <property type="entry name" value="SKP1/BTB/POZ_sf"/>
</dbReference>
<evidence type="ECO:0000313" key="4">
    <source>
        <dbReference type="EMBL" id="CAH0382640.1"/>
    </source>
</evidence>
<evidence type="ECO:0000256" key="1">
    <source>
        <dbReference type="ARBA" id="ARBA00004496"/>
    </source>
</evidence>
<keyword evidence="2" id="KW-0963">Cytoplasm</keyword>
<dbReference type="PROSITE" id="PS50097">
    <property type="entry name" value="BTB"/>
    <property type="match status" value="1"/>
</dbReference>
<evidence type="ECO:0000259" key="3">
    <source>
        <dbReference type="PROSITE" id="PS50097"/>
    </source>
</evidence>
<dbReference type="OrthoDB" id="636773at2759"/>
<dbReference type="EMBL" id="OU963862">
    <property type="protein sequence ID" value="CAH0382640.1"/>
    <property type="molecule type" value="Genomic_DNA"/>
</dbReference>
<dbReference type="SMART" id="SM00225">
    <property type="entry name" value="BTB"/>
    <property type="match status" value="1"/>
</dbReference>
<evidence type="ECO:0000256" key="2">
    <source>
        <dbReference type="ARBA" id="ARBA00022490"/>
    </source>
</evidence>
<dbReference type="KEGG" id="btab:109040450"/>
<keyword evidence="5" id="KW-1185">Reference proteome</keyword>
<dbReference type="Gene3D" id="2.60.120.820">
    <property type="entry name" value="PHR domain"/>
    <property type="match status" value="1"/>
</dbReference>
<sequence length="511" mass="57265">MVVQPALDTAVQTCHKAEDDSCDQNIAHSDAKSYASFVSPKRGYADKITCDCIKTENGAVGPRKFSVSSESDDMSLNPMCSSESPAKCCLKQRCGLFLETGFLSDVTFIVGEGEQRQKFHAHRVFLASGSEVFGTMFCKKWSELGEIEIPDVEPVAFSALLRYLYTDEFCVTSETVAGTLYAAKKYSILSLENFCFNFLMDNLSSDNAFAVLTHAKLFDEERLIDACLKVIDCDTEASILASGFLDIDSGLLQMILARDSLSIKEVELFKAVLRWSEAECERKHLPVNEINQQAVMAEILQLIRFPLMSIQEISSIVASANVMSKENLLSIFTYLSSNPKPSICFNAIPRLWEKFKVNRFQEVAAGFDFQNDLELGEFIIFQVNREVHFQGVGLFSSVVGPARYSVDLILRCSPFDEILQQEINDYVIDGTSLTFEACLKRPVKLKACKDYRVFVKMKGPPSFYGKNGVGDIEVRLPHERTVTVSFSSFQPTKKRRTNVYTGQIPELIFTT</sequence>
<dbReference type="SMART" id="SM00875">
    <property type="entry name" value="BACK"/>
    <property type="match status" value="1"/>
</dbReference>
<dbReference type="Gene3D" id="3.30.710.10">
    <property type="entry name" value="Potassium Channel Kv1.1, Chain A"/>
    <property type="match status" value="1"/>
</dbReference>
<dbReference type="AlphaFoldDB" id="A0A9P0A3U8"/>
<dbReference type="Pfam" id="PF00651">
    <property type="entry name" value="BTB"/>
    <property type="match status" value="1"/>
</dbReference>
<name>A0A9P0A3U8_BEMTA</name>
<accession>A0A9P0A3U8</accession>
<dbReference type="PANTHER" id="PTHR45774:SF3">
    <property type="entry name" value="BTB (POZ) DOMAIN-CONTAINING 2B-RELATED"/>
    <property type="match status" value="1"/>
</dbReference>
<evidence type="ECO:0000313" key="5">
    <source>
        <dbReference type="Proteomes" id="UP001152759"/>
    </source>
</evidence>
<gene>
    <name evidence="4" type="ORF">BEMITA_LOCUS2158</name>
</gene>
<protein>
    <recommendedName>
        <fullName evidence="3">BTB domain-containing protein</fullName>
    </recommendedName>
</protein>
<feature type="domain" description="BTB" evidence="3">
    <location>
        <begin position="104"/>
        <end position="173"/>
    </location>
</feature>
<reference evidence="4" key="1">
    <citation type="submission" date="2021-12" db="EMBL/GenBank/DDBJ databases">
        <authorList>
            <person name="King R."/>
        </authorList>
    </citation>
    <scope>NUCLEOTIDE SEQUENCE</scope>
</reference>
<dbReference type="InterPro" id="IPR000210">
    <property type="entry name" value="BTB/POZ_dom"/>
</dbReference>
<dbReference type="Pfam" id="PF08005">
    <property type="entry name" value="PHR"/>
    <property type="match status" value="1"/>
</dbReference>